<evidence type="ECO:0000256" key="1">
    <source>
        <dbReference type="SAM" id="Phobius"/>
    </source>
</evidence>
<name>A0ABX8IDI0_9GAMM</name>
<keyword evidence="1" id="KW-1133">Transmembrane helix</keyword>
<evidence type="ECO:0000313" key="2">
    <source>
        <dbReference type="EMBL" id="QWV11205.1"/>
    </source>
</evidence>
<gene>
    <name evidence="2" type="ORF">KQ249_10845</name>
</gene>
<dbReference type="EMBL" id="CP076686">
    <property type="protein sequence ID" value="QWV11205.1"/>
    <property type="molecule type" value="Genomic_DNA"/>
</dbReference>
<feature type="transmembrane region" description="Helical" evidence="1">
    <location>
        <begin position="23"/>
        <end position="45"/>
    </location>
</feature>
<accession>A0ABX8IDI0</accession>
<reference evidence="2 3" key="1">
    <citation type="submission" date="2021-06" db="EMBL/GenBank/DDBJ databases">
        <title>Microbial metabolic specificity influences pelagic lipid remineralization.</title>
        <authorList>
            <person name="Behrendt L."/>
            <person name="Hunter J.E."/>
            <person name="Alcolombri U."/>
            <person name="Smriga S."/>
            <person name="Mincer T."/>
            <person name="Lowenstein D.P."/>
            <person name="Peaudecerf F.J."/>
            <person name="Fernandez V.I."/>
            <person name="Fredricks H."/>
            <person name="Almblad H."/>
            <person name="Harrison J.J."/>
            <person name="Stocker R."/>
            <person name="Van Mooy B.A.S."/>
        </authorList>
    </citation>
    <scope>NUCLEOTIDE SEQUENCE [LARGE SCALE GENOMIC DNA]</scope>
    <source>
        <strain evidence="2 3">HP15-B</strain>
    </source>
</reference>
<protein>
    <submittedName>
        <fullName evidence="2">Uncharacterized protein</fullName>
    </submittedName>
</protein>
<dbReference type="GeneID" id="78559938"/>
<sequence length="108" mass="12025">MSIEIVLAISASLLILPVLITRWLWFWVFSLVLGLPMIGVWAVYFYQTSQPEYSGSPQEFFGILIMVLISGSLALGMFLRYIRWVIGIKVHEIKTAKALDSGGSGSNT</sequence>
<organism evidence="2 3">
    <name type="scientific">Marinobacter adhaerens</name>
    <dbReference type="NCBI Taxonomy" id="1033846"/>
    <lineage>
        <taxon>Bacteria</taxon>
        <taxon>Pseudomonadati</taxon>
        <taxon>Pseudomonadota</taxon>
        <taxon>Gammaproteobacteria</taxon>
        <taxon>Pseudomonadales</taxon>
        <taxon>Marinobacteraceae</taxon>
        <taxon>Marinobacter</taxon>
    </lineage>
</organism>
<evidence type="ECO:0000313" key="3">
    <source>
        <dbReference type="Proteomes" id="UP000683442"/>
    </source>
</evidence>
<dbReference type="RefSeq" id="WP_062784829.1">
    <property type="nucleotide sequence ID" value="NZ_CP076686.1"/>
</dbReference>
<feature type="transmembrane region" description="Helical" evidence="1">
    <location>
        <begin position="60"/>
        <end position="79"/>
    </location>
</feature>
<keyword evidence="1" id="KW-0472">Membrane</keyword>
<proteinExistence type="predicted"/>
<keyword evidence="3" id="KW-1185">Reference proteome</keyword>
<keyword evidence="1" id="KW-0812">Transmembrane</keyword>
<dbReference type="Proteomes" id="UP000683442">
    <property type="component" value="Chromosome"/>
</dbReference>